<evidence type="ECO:0000313" key="3">
    <source>
        <dbReference type="Proteomes" id="UP000092154"/>
    </source>
</evidence>
<proteinExistence type="predicted"/>
<feature type="non-terminal residue" evidence="2">
    <location>
        <position position="1"/>
    </location>
</feature>
<dbReference type="InterPro" id="IPR051176">
    <property type="entry name" value="Cent_Immune-Sig_Mod"/>
</dbReference>
<feature type="domain" description="FHA" evidence="1">
    <location>
        <begin position="8"/>
        <end position="68"/>
    </location>
</feature>
<dbReference type="PANTHER" id="PTHR15715:SF37">
    <property type="entry name" value="LD47843P"/>
    <property type="match status" value="1"/>
</dbReference>
<dbReference type="EMBL" id="KV448913">
    <property type="protein sequence ID" value="OAX32798.1"/>
    <property type="molecule type" value="Genomic_DNA"/>
</dbReference>
<organism evidence="2 3">
    <name type="scientific">Rhizopogon vinicolor AM-OR11-026</name>
    <dbReference type="NCBI Taxonomy" id="1314800"/>
    <lineage>
        <taxon>Eukaryota</taxon>
        <taxon>Fungi</taxon>
        <taxon>Dikarya</taxon>
        <taxon>Basidiomycota</taxon>
        <taxon>Agaricomycotina</taxon>
        <taxon>Agaricomycetes</taxon>
        <taxon>Agaricomycetidae</taxon>
        <taxon>Boletales</taxon>
        <taxon>Suillineae</taxon>
        <taxon>Rhizopogonaceae</taxon>
        <taxon>Rhizopogon</taxon>
    </lineage>
</organism>
<dbReference type="Pfam" id="PF00498">
    <property type="entry name" value="FHA"/>
    <property type="match status" value="1"/>
</dbReference>
<name>A0A1B7MJM2_9AGAM</name>
<protein>
    <recommendedName>
        <fullName evidence="1">FHA domain-containing protein</fullName>
    </recommendedName>
</protein>
<dbReference type="InterPro" id="IPR008984">
    <property type="entry name" value="SMAD_FHA_dom_sf"/>
</dbReference>
<dbReference type="Proteomes" id="UP000092154">
    <property type="component" value="Unassembled WGS sequence"/>
</dbReference>
<dbReference type="InParanoid" id="A0A1B7MJM2"/>
<evidence type="ECO:0000313" key="2">
    <source>
        <dbReference type="EMBL" id="OAX32798.1"/>
    </source>
</evidence>
<dbReference type="InterPro" id="IPR000253">
    <property type="entry name" value="FHA_dom"/>
</dbReference>
<dbReference type="OrthoDB" id="687730at2759"/>
<reference evidence="2 3" key="1">
    <citation type="submission" date="2016-06" db="EMBL/GenBank/DDBJ databases">
        <title>Comparative genomics of the ectomycorrhizal sister species Rhizopogon vinicolor and Rhizopogon vesiculosus (Basidiomycota: Boletales) reveals a divergence of the mating type B locus.</title>
        <authorList>
            <consortium name="DOE Joint Genome Institute"/>
            <person name="Mujic A.B."/>
            <person name="Kuo A."/>
            <person name="Tritt A."/>
            <person name="Lipzen A."/>
            <person name="Chen C."/>
            <person name="Johnson J."/>
            <person name="Sharma A."/>
            <person name="Barry K."/>
            <person name="Grigoriev I.V."/>
            <person name="Spatafora J.W."/>
        </authorList>
    </citation>
    <scope>NUCLEOTIDE SEQUENCE [LARGE SCALE GENOMIC DNA]</scope>
    <source>
        <strain evidence="2 3">AM-OR11-026</strain>
    </source>
</reference>
<dbReference type="SMART" id="SM00240">
    <property type="entry name" value="FHA"/>
    <property type="match status" value="1"/>
</dbReference>
<keyword evidence="3" id="KW-1185">Reference proteome</keyword>
<dbReference type="SUPFAM" id="SSF49879">
    <property type="entry name" value="SMAD/FHA domain"/>
    <property type="match status" value="1"/>
</dbReference>
<dbReference type="AlphaFoldDB" id="A0A1B7MJM2"/>
<dbReference type="STRING" id="1314800.A0A1B7MJM2"/>
<dbReference type="PROSITE" id="PS50006">
    <property type="entry name" value="FHA_DOMAIN"/>
    <property type="match status" value="1"/>
</dbReference>
<evidence type="ECO:0000259" key="1">
    <source>
        <dbReference type="PROSITE" id="PS50006"/>
    </source>
</evidence>
<sequence length="133" mass="14969">LRDGNTPLRIGRFIDRKAVNALALATDNLTFKSKVVSRTHAKLWSDNGKIYIKDIKSSCGTFINHLLLSPADLESIPHQLEDGDIVQLGMDYQDDTGEVHKSVRSKWDVSRRLPQMLSSTHSFCHLCCAFLDN</sequence>
<dbReference type="PANTHER" id="PTHR15715">
    <property type="entry name" value="CENTROSOMAL PROTEIN OF 170 KDA"/>
    <property type="match status" value="1"/>
</dbReference>
<gene>
    <name evidence="2" type="ORF">K503DRAFT_701521</name>
</gene>
<accession>A0A1B7MJM2</accession>
<dbReference type="Gene3D" id="2.60.200.20">
    <property type="match status" value="1"/>
</dbReference>